<sequence length="326" mass="33444">MVAPMNARYSRACLAATSAVVAALALSSCSGSDDATANDQGFPETLTLAAVPAENSADLKASYEPLIKLLEAETGSKVEFVQASDYAGVVEGMIADNVDLAFFGPFGYVVAGLNGAKMTPLGAVIEAEGAEPGYQSYGLARSDNASINGLADFAGKKVCFVDPGSTSGFLYPSAGLIEEGVIKSGSEADISAAMTPIYAGGHDASALSIVAGDCDAGFAYDSMVDETMIEKGDLAPGALKTVWKSEMIAGSVFAANDSLGPEAVEKLKSIFTEKANADAFEAAGYCEGDACMITDERAWGVVPVEDSAYDGVRRVCDVTGSEKCKG</sequence>
<dbReference type="CDD" id="cd01071">
    <property type="entry name" value="PBP2_PhnD_like"/>
    <property type="match status" value="1"/>
</dbReference>
<feature type="signal peptide" evidence="3">
    <location>
        <begin position="1"/>
        <end position="37"/>
    </location>
</feature>
<comment type="similarity">
    <text evidence="1">Belongs to the phosphate/phosphite/phosphonate binding protein family.</text>
</comment>
<protein>
    <submittedName>
        <fullName evidence="4">Phosphonate ABC transporter, periplasmic phosphonate-binding protein</fullName>
    </submittedName>
</protein>
<dbReference type="EMBL" id="CP000511">
    <property type="protein sequence ID" value="ABM13710.1"/>
    <property type="molecule type" value="Genomic_DNA"/>
</dbReference>
<dbReference type="PANTHER" id="PTHR35841:SF1">
    <property type="entry name" value="PHOSPHONATES-BINDING PERIPLASMIC PROTEIN"/>
    <property type="match status" value="1"/>
</dbReference>
<accession>A1T960</accession>
<gene>
    <name evidence="4" type="ordered locus">Mvan_2904</name>
</gene>
<evidence type="ECO:0000256" key="2">
    <source>
        <dbReference type="ARBA" id="ARBA00022729"/>
    </source>
</evidence>
<dbReference type="KEGG" id="mva:Mvan_2904"/>
<dbReference type="STRING" id="350058.Mvan_2904"/>
<evidence type="ECO:0000256" key="3">
    <source>
        <dbReference type="SAM" id="SignalP"/>
    </source>
</evidence>
<evidence type="ECO:0000313" key="4">
    <source>
        <dbReference type="EMBL" id="ABM13710.1"/>
    </source>
</evidence>
<name>A1T960_MYCVP</name>
<dbReference type="HOGENOM" id="CLU_051472_6_4_11"/>
<evidence type="ECO:0000256" key="1">
    <source>
        <dbReference type="ARBA" id="ARBA00007162"/>
    </source>
</evidence>
<dbReference type="GO" id="GO:0055085">
    <property type="term" value="P:transmembrane transport"/>
    <property type="evidence" value="ECO:0007669"/>
    <property type="project" value="InterPro"/>
</dbReference>
<dbReference type="Proteomes" id="UP000009159">
    <property type="component" value="Chromosome"/>
</dbReference>
<dbReference type="AlphaFoldDB" id="A1T960"/>
<dbReference type="InterPro" id="IPR005770">
    <property type="entry name" value="PhnD"/>
</dbReference>
<proteinExistence type="inferred from homology"/>
<dbReference type="Pfam" id="PF12974">
    <property type="entry name" value="Phosphonate-bd"/>
    <property type="match status" value="1"/>
</dbReference>
<organism evidence="4 5">
    <name type="scientific">Mycolicibacterium vanbaalenii (strain DSM 7251 / JCM 13017 / BCRC 16820 / KCTC 9966 / NRRL B-24157 / PYR-1)</name>
    <name type="common">Mycobacterium vanbaalenii</name>
    <dbReference type="NCBI Taxonomy" id="350058"/>
    <lineage>
        <taxon>Bacteria</taxon>
        <taxon>Bacillati</taxon>
        <taxon>Actinomycetota</taxon>
        <taxon>Actinomycetes</taxon>
        <taxon>Mycobacteriales</taxon>
        <taxon>Mycobacteriaceae</taxon>
        <taxon>Mycolicibacterium</taxon>
    </lineage>
</organism>
<keyword evidence="5" id="KW-1185">Reference proteome</keyword>
<dbReference type="PANTHER" id="PTHR35841">
    <property type="entry name" value="PHOSPHONATES-BINDING PERIPLASMIC PROTEIN"/>
    <property type="match status" value="1"/>
</dbReference>
<reference evidence="4" key="1">
    <citation type="submission" date="2006-12" db="EMBL/GenBank/DDBJ databases">
        <title>Complete sequence of Mycobacterium vanbaalenii PYR-1.</title>
        <authorList>
            <consortium name="US DOE Joint Genome Institute"/>
            <person name="Copeland A."/>
            <person name="Lucas S."/>
            <person name="Lapidus A."/>
            <person name="Barry K."/>
            <person name="Detter J.C."/>
            <person name="Glavina del Rio T."/>
            <person name="Hammon N."/>
            <person name="Israni S."/>
            <person name="Dalin E."/>
            <person name="Tice H."/>
            <person name="Pitluck S."/>
            <person name="Singan V."/>
            <person name="Schmutz J."/>
            <person name="Larimer F."/>
            <person name="Land M."/>
            <person name="Hauser L."/>
            <person name="Kyrpides N."/>
            <person name="Anderson I.J."/>
            <person name="Miller C."/>
            <person name="Richardson P."/>
        </authorList>
    </citation>
    <scope>NUCLEOTIDE SEQUENCE [LARGE SCALE GENOMIC DNA]</scope>
    <source>
        <strain evidence="4">PYR-1</strain>
    </source>
</reference>
<dbReference type="Gene3D" id="3.40.190.10">
    <property type="entry name" value="Periplasmic binding protein-like II"/>
    <property type="match status" value="2"/>
</dbReference>
<dbReference type="SUPFAM" id="SSF53850">
    <property type="entry name" value="Periplasmic binding protein-like II"/>
    <property type="match status" value="1"/>
</dbReference>
<evidence type="ECO:0000313" key="5">
    <source>
        <dbReference type="Proteomes" id="UP000009159"/>
    </source>
</evidence>
<dbReference type="GO" id="GO:0043190">
    <property type="term" value="C:ATP-binding cassette (ABC) transporter complex"/>
    <property type="evidence" value="ECO:0007669"/>
    <property type="project" value="InterPro"/>
</dbReference>
<dbReference type="NCBIfam" id="TIGR01098">
    <property type="entry name" value="3A0109s03R"/>
    <property type="match status" value="1"/>
</dbReference>
<feature type="chain" id="PRO_5002638114" evidence="3">
    <location>
        <begin position="38"/>
        <end position="326"/>
    </location>
</feature>
<dbReference type="eggNOG" id="COG3221">
    <property type="taxonomic scope" value="Bacteria"/>
</dbReference>
<keyword evidence="2 3" id="KW-0732">Signal</keyword>